<gene>
    <name evidence="10" type="ORF">GOACH_25_00130</name>
</gene>
<dbReference type="InterPro" id="IPR050545">
    <property type="entry name" value="Mycobact_MmpL"/>
</dbReference>
<dbReference type="GO" id="GO:0005886">
    <property type="term" value="C:plasma membrane"/>
    <property type="evidence" value="ECO:0007669"/>
    <property type="project" value="UniProtKB-SubCell"/>
</dbReference>
<evidence type="ECO:0000259" key="9">
    <source>
        <dbReference type="Pfam" id="PF03176"/>
    </source>
</evidence>
<dbReference type="InterPro" id="IPR004869">
    <property type="entry name" value="MMPL_dom"/>
</dbReference>
<protein>
    <recommendedName>
        <fullName evidence="9">Membrane transport protein MMPL domain-containing protein</fullName>
    </recommendedName>
</protein>
<evidence type="ECO:0000256" key="2">
    <source>
        <dbReference type="ARBA" id="ARBA00010157"/>
    </source>
</evidence>
<evidence type="ECO:0000256" key="6">
    <source>
        <dbReference type="ARBA" id="ARBA00023136"/>
    </source>
</evidence>
<dbReference type="AlphaFoldDB" id="L7KRC2"/>
<keyword evidence="3" id="KW-1003">Cell membrane</keyword>
<keyword evidence="4 8" id="KW-0812">Transmembrane</keyword>
<feature type="transmembrane region" description="Helical" evidence="8">
    <location>
        <begin position="691"/>
        <end position="709"/>
    </location>
</feature>
<dbReference type="SUPFAM" id="SSF82866">
    <property type="entry name" value="Multidrug efflux transporter AcrB transmembrane domain"/>
    <property type="match status" value="2"/>
</dbReference>
<accession>L7KRC2</accession>
<feature type="transmembrane region" description="Helical" evidence="8">
    <location>
        <begin position="605"/>
        <end position="625"/>
    </location>
</feature>
<dbReference type="PANTHER" id="PTHR33406">
    <property type="entry name" value="MEMBRANE PROTEIN MJ1562-RELATED"/>
    <property type="match status" value="1"/>
</dbReference>
<keyword evidence="6 8" id="KW-0472">Membrane</keyword>
<feature type="transmembrane region" description="Helical" evidence="8">
    <location>
        <begin position="323"/>
        <end position="345"/>
    </location>
</feature>
<evidence type="ECO:0000256" key="5">
    <source>
        <dbReference type="ARBA" id="ARBA00022989"/>
    </source>
</evidence>
<feature type="region of interest" description="Disordered" evidence="7">
    <location>
        <begin position="804"/>
        <end position="1041"/>
    </location>
</feature>
<evidence type="ECO:0000313" key="11">
    <source>
        <dbReference type="Proteomes" id="UP000010988"/>
    </source>
</evidence>
<feature type="domain" description="Membrane transport protein MMPL" evidence="9">
    <location>
        <begin position="446"/>
        <end position="754"/>
    </location>
</feature>
<feature type="compositionally biased region" description="Low complexity" evidence="7">
    <location>
        <begin position="804"/>
        <end position="818"/>
    </location>
</feature>
<comment type="subcellular location">
    <subcellularLocation>
        <location evidence="1">Cell membrane</location>
        <topology evidence="1">Multi-pass membrane protein</topology>
    </subcellularLocation>
</comment>
<feature type="transmembrane region" description="Helical" evidence="8">
    <location>
        <begin position="12"/>
        <end position="32"/>
    </location>
</feature>
<feature type="compositionally biased region" description="Basic and acidic residues" evidence="7">
    <location>
        <begin position="1003"/>
        <end position="1020"/>
    </location>
</feature>
<keyword evidence="5 8" id="KW-1133">Transmembrane helix</keyword>
<dbReference type="eggNOG" id="COG2409">
    <property type="taxonomic scope" value="Bacteria"/>
</dbReference>
<feature type="transmembrane region" description="Helical" evidence="8">
    <location>
        <begin position="417"/>
        <end position="437"/>
    </location>
</feature>
<evidence type="ECO:0000256" key="8">
    <source>
        <dbReference type="SAM" id="Phobius"/>
    </source>
</evidence>
<dbReference type="Gene3D" id="1.20.1640.10">
    <property type="entry name" value="Multidrug efflux transporter AcrB transmembrane domain"/>
    <property type="match status" value="2"/>
</dbReference>
<proteinExistence type="inferred from homology"/>
<name>L7KRC2_9ACTN</name>
<feature type="transmembrane region" description="Helical" evidence="8">
    <location>
        <begin position="229"/>
        <end position="247"/>
    </location>
</feature>
<feature type="compositionally biased region" description="Low complexity" evidence="7">
    <location>
        <begin position="977"/>
        <end position="996"/>
    </location>
</feature>
<feature type="transmembrane region" description="Helical" evidence="8">
    <location>
        <begin position="357"/>
        <end position="379"/>
    </location>
</feature>
<feature type="transmembrane region" description="Helical" evidence="8">
    <location>
        <begin position="637"/>
        <end position="657"/>
    </location>
</feature>
<evidence type="ECO:0000256" key="4">
    <source>
        <dbReference type="ARBA" id="ARBA00022692"/>
    </source>
</evidence>
<dbReference type="Pfam" id="PF03176">
    <property type="entry name" value="MMPL"/>
    <property type="match status" value="2"/>
</dbReference>
<organism evidence="10 11">
    <name type="scientific">Gordonia aichiensis NBRC 108223</name>
    <dbReference type="NCBI Taxonomy" id="1220583"/>
    <lineage>
        <taxon>Bacteria</taxon>
        <taxon>Bacillati</taxon>
        <taxon>Actinomycetota</taxon>
        <taxon>Actinomycetes</taxon>
        <taxon>Mycobacteriales</taxon>
        <taxon>Gordoniaceae</taxon>
        <taxon>Gordonia</taxon>
    </lineage>
</organism>
<feature type="transmembrane region" description="Helical" evidence="8">
    <location>
        <begin position="577"/>
        <end position="599"/>
    </location>
</feature>
<feature type="transmembrane region" description="Helical" evidence="8">
    <location>
        <begin position="283"/>
        <end position="303"/>
    </location>
</feature>
<keyword evidence="11" id="KW-1185">Reference proteome</keyword>
<dbReference type="OrthoDB" id="7051771at2"/>
<sequence>MFGAIGTFVFRMRFAVIAVLVVIMGGLGLYGLGLGSHLSQSGWFDPTAQSSKGSVVADTSFGRDHRSDVILLITPPAGTGVDDKQFGTKVEKVVDDLLQQHPDVVQRAAAAPDSTDKQAYENALRNNQEIIDPFYLKDNTVAQKAAQDTIRSRTFTADKKQAFISIGVAGNDDTAVLANYQKIEPFLQGVVDDPGKYGLDGTRFQLAGLQPVAGAMASGMDDDIRRAELIALPLVAVMLFFIFGGVIAACLPVFIGGLTIAGSLGIMTIIAQLTELNIFAQSVVTLIGLGIAIDYGLFIVSRFREELAEGYTTKAAVRRTVMTAGQTVVFSATIIVAAIACLLMMPQGFLKSVAYGAIFSVSLAAILSITVLPAILSILGPKIDAFGLPFLRRTKTKAEIENGFWGRLSGWVMRHPVATAVPTVLILLLLTIPIGGIKFGGISEAYLPPDNASRVAQEDFDKAFPKERTEEVKLVISYDVNDPESGTKIQQIADEANKIPGFTKQFSPSADDGALTGTYGFNGPQVIQMSAGLVNRDTAGEAVKDLRAIQKPAGIQMWVAGTPALVQDSIDALLTRLPLMAILLVLVTGLLMFLAFGSLVLPIKAALMSALGLGATLGILTWIFVDGHGASIANFTPGPLFAAVLVLIIAIVFGLSTDYEIFLLSRMVEARQKGATTTEAVRVGTAHTGRIITAAAAILIVVTGAFGLSEIVMMKYIAYGMIAALILDATIIRMLLVPSTMKLLGDDCWWAPRWMKTVQRKIGLGETILDDEPDAKLATAGAGTQGRRAGTLISEVPTTAMRAAPRAAATVPAGAATRSTRAVSAPAGRQAPPQTPAPVRPAPNPAQRRGTQPPPARVGPSQPPSDRRPALRDQRPAQTLDEIEPVRDRSSRTARPTPRRVKSDRPDTGRWMLGEGGIRLNQPQGGTAGPSPLGRRPDLDRTGKRPLVASLSPEQARTAQRRTPERPQSPMDRGLSPDAGRPAPQPAAPGEGLESRTPPPRRQRPDDRQSRADRHARADENPGENRQISVQELLRRSRSGE</sequence>
<evidence type="ECO:0000256" key="1">
    <source>
        <dbReference type="ARBA" id="ARBA00004651"/>
    </source>
</evidence>
<comment type="caution">
    <text evidence="10">The sequence shown here is derived from an EMBL/GenBank/DDBJ whole genome shotgun (WGS) entry which is preliminary data.</text>
</comment>
<feature type="compositionally biased region" description="Pro residues" evidence="7">
    <location>
        <begin position="852"/>
        <end position="863"/>
    </location>
</feature>
<comment type="similarity">
    <text evidence="2">Belongs to the resistance-nodulation-cell division (RND) (TC 2.A.6) family. MmpL subfamily.</text>
</comment>
<dbReference type="RefSeq" id="WP_005178301.1">
    <property type="nucleotide sequence ID" value="NZ_BANR01000025.1"/>
</dbReference>
<feature type="compositionally biased region" description="Basic and acidic residues" evidence="7">
    <location>
        <begin position="865"/>
        <end position="875"/>
    </location>
</feature>
<evidence type="ECO:0000313" key="10">
    <source>
        <dbReference type="EMBL" id="GAC50477.1"/>
    </source>
</evidence>
<feature type="transmembrane region" description="Helical" evidence="8">
    <location>
        <begin position="253"/>
        <end position="271"/>
    </location>
</feature>
<evidence type="ECO:0000256" key="7">
    <source>
        <dbReference type="SAM" id="MobiDB-lite"/>
    </source>
</evidence>
<reference evidence="10 11" key="1">
    <citation type="submission" date="2012-12" db="EMBL/GenBank/DDBJ databases">
        <title>Whole genome shotgun sequence of Gordonia aichiensis NBRC 108223.</title>
        <authorList>
            <person name="Isaki-Nakamura S."/>
            <person name="Hosoyama A."/>
            <person name="Tsuchikane K."/>
            <person name="Ando Y."/>
            <person name="Baba S."/>
            <person name="Ohji S."/>
            <person name="Hamada M."/>
            <person name="Tamura T."/>
            <person name="Yamazoe A."/>
            <person name="Yamazaki S."/>
            <person name="Fujita N."/>
        </authorList>
    </citation>
    <scope>NUCLEOTIDE SEQUENCE [LARGE SCALE GENOMIC DNA]</scope>
    <source>
        <strain evidence="10 11">NBRC 108223</strain>
    </source>
</reference>
<dbReference type="EMBL" id="BANR01000025">
    <property type="protein sequence ID" value="GAC50477.1"/>
    <property type="molecule type" value="Genomic_DNA"/>
</dbReference>
<dbReference type="PANTHER" id="PTHR33406:SF11">
    <property type="entry name" value="MEMBRANE PROTEIN SCO6666-RELATED"/>
    <property type="match status" value="1"/>
</dbReference>
<evidence type="ECO:0000256" key="3">
    <source>
        <dbReference type="ARBA" id="ARBA00022475"/>
    </source>
</evidence>
<dbReference type="Proteomes" id="UP000010988">
    <property type="component" value="Unassembled WGS sequence"/>
</dbReference>
<feature type="domain" description="Membrane transport protein MMPL" evidence="9">
    <location>
        <begin position="47"/>
        <end position="418"/>
    </location>
</feature>
<feature type="compositionally biased region" description="Pro residues" evidence="7">
    <location>
        <begin position="833"/>
        <end position="844"/>
    </location>
</feature>
<dbReference type="STRING" id="1220583.GOACH_25_00130"/>